<feature type="transmembrane region" description="Helical" evidence="6">
    <location>
        <begin position="242"/>
        <end position="264"/>
    </location>
</feature>
<feature type="transmembrane region" description="Helical" evidence="6">
    <location>
        <begin position="738"/>
        <end position="760"/>
    </location>
</feature>
<evidence type="ECO:0000256" key="2">
    <source>
        <dbReference type="ARBA" id="ARBA00022475"/>
    </source>
</evidence>
<feature type="transmembrane region" description="Helical" evidence="6">
    <location>
        <begin position="713"/>
        <end position="732"/>
    </location>
</feature>
<feature type="transmembrane region" description="Helical" evidence="6">
    <location>
        <begin position="276"/>
        <end position="294"/>
    </location>
</feature>
<accession>A0A450SWA3</accession>
<feature type="transmembrane region" description="Helical" evidence="6">
    <location>
        <begin position="405"/>
        <end position="426"/>
    </location>
</feature>
<feature type="transmembrane region" description="Helical" evidence="6">
    <location>
        <begin position="214"/>
        <end position="236"/>
    </location>
</feature>
<gene>
    <name evidence="8" type="ORF">BECKFW1821A_GA0114235_10809</name>
</gene>
<feature type="transmembrane region" description="Helical" evidence="6">
    <location>
        <begin position="813"/>
        <end position="833"/>
    </location>
</feature>
<dbReference type="InterPro" id="IPR004869">
    <property type="entry name" value="MMPL_dom"/>
</dbReference>
<protein>
    <recommendedName>
        <fullName evidence="7">SSD domain-containing protein</fullName>
    </recommendedName>
</protein>
<evidence type="ECO:0000256" key="4">
    <source>
        <dbReference type="ARBA" id="ARBA00022989"/>
    </source>
</evidence>
<name>A0A450SWA3_9GAMM</name>
<dbReference type="PANTHER" id="PTHR33406">
    <property type="entry name" value="MEMBRANE PROTEIN MJ1562-RELATED"/>
    <property type="match status" value="1"/>
</dbReference>
<sequence>MFRQTVIASIDHPRAVFRLVLGVTFLLLFAFPFVRVDVDPESMLSRDEPVRVFHNAMKERMNLHDLILLGVSLDSHGEGVFNPDSLRRIKALTDHIQTIEGVIPHELLSLDKVDAIEPAGPATVRFQRIMSRLPTTQAEANRIRQRARDNPFLLGTQISHDGKALAIYVPIVAKDQSWRISREISWKISEIDGPEQYYFTGLPVAEDTFGVEMFIQMAVSAPLAMLLIGILITWFFQHLRLTIASLLIALFSVVITMGIFVATGNTLHIMSSMSPIFIMPVAVLDTVHILSQFYDDYNGNRRETLLVVMKDLWQPMLFTSLTTAVGFFSLALAPIPPVQVFGIFTGLGMLIAWLLSMTFLPAFIMAMPESALQGFGDKQKIETGGSLLSHTLFRIDNFAWAYSRWILGGGVIIIVIAILGISRIIVNDNPMKWFEPEYPIRSADRLINERFNGSYLVYLSIRQAFDGASVNESVDELRRALPPSNPKTQELIARLDAIAPETDSPVRLIGSLRRWVAEKAADRESTATGESDDGDDLVFELEEDTTHQPRSVEKGQWRALDVVLENTLAPYQIMKQPDMLQWLARLLEYAGSTDLIDSGHTVTNLVRKINKELHEGRIEHYTIPDSTEGIMETYVSFQSSHDLHRLWHIITHDYAATTLLFQLKSGDNLYVDKATKELDAWISANPPPYALESGWFGLSYINIVWQQKMVEGMLGALAGSGVVVFLMMLFLYRSFWWGILSLVPLTVAIISIYGIVGFIGKDYDMPIAVLSALTLGLSIDFAIHFMTHVRLYAREYTPYEAIKRVFGDPARGIWRNAVIVSLGFTPLLLAPLVPYKTVGYLMIGIMVASAMATFVVLPAILHTSYLQRTLFSNR</sequence>
<keyword evidence="4 6" id="KW-1133">Transmembrane helix</keyword>
<keyword evidence="3 6" id="KW-0812">Transmembrane</keyword>
<dbReference type="EMBL" id="CAADEW010000080">
    <property type="protein sequence ID" value="VFJ58307.1"/>
    <property type="molecule type" value="Genomic_DNA"/>
</dbReference>
<reference evidence="8" key="1">
    <citation type="submission" date="2019-02" db="EMBL/GenBank/DDBJ databases">
        <authorList>
            <person name="Gruber-Vodicka R. H."/>
            <person name="Seah K. B. B."/>
        </authorList>
    </citation>
    <scope>NUCLEOTIDE SEQUENCE</scope>
    <source>
        <strain evidence="8">BECK_BZ15</strain>
    </source>
</reference>
<feature type="transmembrane region" description="Helical" evidence="6">
    <location>
        <begin position="840"/>
        <end position="861"/>
    </location>
</feature>
<keyword evidence="5 6" id="KW-0472">Membrane</keyword>
<dbReference type="InterPro" id="IPR000731">
    <property type="entry name" value="SSD"/>
</dbReference>
<keyword evidence="2" id="KW-1003">Cell membrane</keyword>
<dbReference type="PROSITE" id="PS50156">
    <property type="entry name" value="SSD"/>
    <property type="match status" value="1"/>
</dbReference>
<organism evidence="8">
    <name type="scientific">Candidatus Kentrum sp. FW</name>
    <dbReference type="NCBI Taxonomy" id="2126338"/>
    <lineage>
        <taxon>Bacteria</taxon>
        <taxon>Pseudomonadati</taxon>
        <taxon>Pseudomonadota</taxon>
        <taxon>Gammaproteobacteria</taxon>
        <taxon>Candidatus Kentrum</taxon>
    </lineage>
</organism>
<feature type="transmembrane region" description="Helical" evidence="6">
    <location>
        <begin position="767"/>
        <end position="793"/>
    </location>
</feature>
<evidence type="ECO:0000256" key="6">
    <source>
        <dbReference type="SAM" id="Phobius"/>
    </source>
</evidence>
<feature type="transmembrane region" description="Helical" evidence="6">
    <location>
        <begin position="314"/>
        <end position="333"/>
    </location>
</feature>
<proteinExistence type="predicted"/>
<comment type="subcellular location">
    <subcellularLocation>
        <location evidence="1">Cell membrane</location>
        <topology evidence="1">Multi-pass membrane protein</topology>
    </subcellularLocation>
</comment>
<dbReference type="Gene3D" id="1.20.1640.10">
    <property type="entry name" value="Multidrug efflux transporter AcrB transmembrane domain"/>
    <property type="match status" value="2"/>
</dbReference>
<dbReference type="Pfam" id="PF03176">
    <property type="entry name" value="MMPL"/>
    <property type="match status" value="2"/>
</dbReference>
<evidence type="ECO:0000256" key="5">
    <source>
        <dbReference type="ARBA" id="ARBA00023136"/>
    </source>
</evidence>
<evidence type="ECO:0000256" key="1">
    <source>
        <dbReference type="ARBA" id="ARBA00004651"/>
    </source>
</evidence>
<feature type="transmembrane region" description="Helical" evidence="6">
    <location>
        <begin position="15"/>
        <end position="36"/>
    </location>
</feature>
<feature type="transmembrane region" description="Helical" evidence="6">
    <location>
        <begin position="340"/>
        <end position="364"/>
    </location>
</feature>
<dbReference type="SUPFAM" id="SSF82866">
    <property type="entry name" value="Multidrug efflux transporter AcrB transmembrane domain"/>
    <property type="match status" value="2"/>
</dbReference>
<feature type="domain" description="SSD" evidence="7">
    <location>
        <begin position="241"/>
        <end position="366"/>
    </location>
</feature>
<dbReference type="AlphaFoldDB" id="A0A450SWA3"/>
<evidence type="ECO:0000256" key="3">
    <source>
        <dbReference type="ARBA" id="ARBA00022692"/>
    </source>
</evidence>
<evidence type="ECO:0000313" key="8">
    <source>
        <dbReference type="EMBL" id="VFJ58307.1"/>
    </source>
</evidence>
<dbReference type="PANTHER" id="PTHR33406:SF13">
    <property type="entry name" value="MEMBRANE PROTEIN YDFJ"/>
    <property type="match status" value="1"/>
</dbReference>
<dbReference type="InterPro" id="IPR050545">
    <property type="entry name" value="Mycobact_MmpL"/>
</dbReference>
<dbReference type="GO" id="GO:0005886">
    <property type="term" value="C:plasma membrane"/>
    <property type="evidence" value="ECO:0007669"/>
    <property type="project" value="UniProtKB-SubCell"/>
</dbReference>
<evidence type="ECO:0000259" key="7">
    <source>
        <dbReference type="PROSITE" id="PS50156"/>
    </source>
</evidence>